<dbReference type="PANTHER" id="PTHR42659:SF9">
    <property type="entry name" value="XANTHINE DEHYDROGENASE FAD-BINDING SUBUNIT XDHB-RELATED"/>
    <property type="match status" value="1"/>
</dbReference>
<dbReference type="Proteomes" id="UP000029628">
    <property type="component" value="Unassembled WGS sequence"/>
</dbReference>
<evidence type="ECO:0000313" key="4">
    <source>
        <dbReference type="EMBL" id="KGF46919.1"/>
    </source>
</evidence>
<keyword evidence="1" id="KW-0285">Flavoprotein</keyword>
<dbReference type="Pfam" id="PF00941">
    <property type="entry name" value="FAD_binding_5"/>
    <property type="match status" value="1"/>
</dbReference>
<dbReference type="RefSeq" id="WP_038152899.1">
    <property type="nucleotide sequence ID" value="NZ_JRNT01000024.1"/>
</dbReference>
<dbReference type="eggNOG" id="COG1319">
    <property type="taxonomic scope" value="Bacteria"/>
</dbReference>
<evidence type="ECO:0000313" key="5">
    <source>
        <dbReference type="Proteomes" id="UP000029628"/>
    </source>
</evidence>
<dbReference type="SUPFAM" id="SSF56176">
    <property type="entry name" value="FAD-binding/transporter-associated domain-like"/>
    <property type="match status" value="1"/>
</dbReference>
<proteinExistence type="predicted"/>
<keyword evidence="5" id="KW-1185">Reference proteome</keyword>
<dbReference type="PANTHER" id="PTHR42659">
    <property type="entry name" value="XANTHINE DEHYDROGENASE SUBUNIT C-RELATED"/>
    <property type="match status" value="1"/>
</dbReference>
<dbReference type="Gene3D" id="3.30.390.50">
    <property type="entry name" value="CO dehydrogenase flavoprotein, C-terminal domain"/>
    <property type="match status" value="1"/>
</dbReference>
<reference evidence="4 5" key="1">
    <citation type="submission" date="2014-07" db="EMBL/GenBank/DDBJ databases">
        <authorList>
            <person name="McCorrison J."/>
            <person name="Sanka R."/>
            <person name="Torralba M."/>
            <person name="Gillis M."/>
            <person name="Haft D.H."/>
            <person name="Methe B."/>
            <person name="Sutton G."/>
            <person name="Nelson K.E."/>
        </authorList>
    </citation>
    <scope>NUCLEOTIDE SEQUENCE [LARGE SCALE GENOMIC DNA]</scope>
    <source>
        <strain evidence="4 5">DNF00314</strain>
    </source>
</reference>
<dbReference type="GO" id="GO:0016491">
    <property type="term" value="F:oxidoreductase activity"/>
    <property type="evidence" value="ECO:0007669"/>
    <property type="project" value="UniProtKB-KW"/>
</dbReference>
<feature type="domain" description="FAD-binding PCMH-type" evidence="3">
    <location>
        <begin position="1"/>
        <end position="164"/>
    </location>
</feature>
<evidence type="ECO:0000256" key="2">
    <source>
        <dbReference type="ARBA" id="ARBA00023002"/>
    </source>
</evidence>
<dbReference type="InterPro" id="IPR002346">
    <property type="entry name" value="Mopterin_DH_FAD-bd"/>
</dbReference>
<comment type="caution">
    <text evidence="4">The sequence shown here is derived from an EMBL/GenBank/DDBJ whole genome shotgun (WGS) entry which is preliminary data.</text>
</comment>
<gene>
    <name evidence="4" type="ORF">HMPREF0872_06695</name>
</gene>
<name>A0A096CNP4_9FIRM</name>
<dbReference type="SUPFAM" id="SSF55447">
    <property type="entry name" value="CO dehydrogenase flavoprotein C-terminal domain-like"/>
    <property type="match status" value="1"/>
</dbReference>
<dbReference type="InterPro" id="IPR016166">
    <property type="entry name" value="FAD-bd_PCMH"/>
</dbReference>
<sequence>MLAFVKVLQPKTLEEVYQLFIKHKTAPLLAGGCWLRLGKRRWPLVIDMSQSGLDYIRLDEKEREICIGAMATQGDVERDTSLQSVAHGLLPKAVHEILGVQFRNMATMGGSVASRFGFSDIIPLLLALRADVVLYHGGRMSLESYMTWKERDILVEVRISCDPPTVAIDTLRNSRGDFPYLTGAIRYDTEGYALYIGARPGAPGKAVEASNLLNAIGPQMACKAGELAANELTYQSNSHASSAYRQAMVVGMVRRLVSEVDKWKSR</sequence>
<evidence type="ECO:0000259" key="3">
    <source>
        <dbReference type="PROSITE" id="PS51387"/>
    </source>
</evidence>
<evidence type="ECO:0000256" key="1">
    <source>
        <dbReference type="ARBA" id="ARBA00022630"/>
    </source>
</evidence>
<dbReference type="Gene3D" id="3.30.465.10">
    <property type="match status" value="1"/>
</dbReference>
<keyword evidence="2" id="KW-0560">Oxidoreductase</keyword>
<dbReference type="InterPro" id="IPR036683">
    <property type="entry name" value="CO_DH_flav_C_dom_sf"/>
</dbReference>
<dbReference type="InterPro" id="IPR016169">
    <property type="entry name" value="FAD-bd_PCMH_sub2"/>
</dbReference>
<dbReference type="GO" id="GO:0071949">
    <property type="term" value="F:FAD binding"/>
    <property type="evidence" value="ECO:0007669"/>
    <property type="project" value="InterPro"/>
</dbReference>
<accession>A0A096CNP4</accession>
<dbReference type="InterPro" id="IPR036318">
    <property type="entry name" value="FAD-bd_PCMH-like_sf"/>
</dbReference>
<dbReference type="EMBL" id="JRNT01000024">
    <property type="protein sequence ID" value="KGF46919.1"/>
    <property type="molecule type" value="Genomic_DNA"/>
</dbReference>
<dbReference type="AlphaFoldDB" id="A0A096CNP4"/>
<protein>
    <submittedName>
        <fullName evidence="4">FAD-binding protein</fullName>
    </submittedName>
</protein>
<organism evidence="4 5">
    <name type="scientific">Veillonella montpellierensis DNF00314</name>
    <dbReference type="NCBI Taxonomy" id="1401067"/>
    <lineage>
        <taxon>Bacteria</taxon>
        <taxon>Bacillati</taxon>
        <taxon>Bacillota</taxon>
        <taxon>Negativicutes</taxon>
        <taxon>Veillonellales</taxon>
        <taxon>Veillonellaceae</taxon>
        <taxon>Veillonella</taxon>
    </lineage>
</organism>
<dbReference type="PROSITE" id="PS51387">
    <property type="entry name" value="FAD_PCMH"/>
    <property type="match status" value="1"/>
</dbReference>
<dbReference type="InterPro" id="IPR051312">
    <property type="entry name" value="Diverse_Substr_Oxidored"/>
</dbReference>